<dbReference type="Pfam" id="PF03160">
    <property type="entry name" value="Calx-beta"/>
    <property type="match status" value="1"/>
</dbReference>
<evidence type="ECO:0000256" key="10">
    <source>
        <dbReference type="ARBA" id="ARBA00022842"/>
    </source>
</evidence>
<dbReference type="GO" id="GO:0005925">
    <property type="term" value="C:focal adhesion"/>
    <property type="evidence" value="ECO:0007669"/>
    <property type="project" value="TreeGrafter"/>
</dbReference>
<keyword evidence="21" id="KW-1185">Reference proteome</keyword>
<evidence type="ECO:0000256" key="11">
    <source>
        <dbReference type="ARBA" id="ARBA00022889"/>
    </source>
</evidence>
<dbReference type="SUPFAM" id="SSF49265">
    <property type="entry name" value="Fibronectin type III"/>
    <property type="match status" value="2"/>
</dbReference>
<dbReference type="InterPro" id="IPR036349">
    <property type="entry name" value="Integrin_bsu_tail_dom_sf"/>
</dbReference>
<evidence type="ECO:0000256" key="17">
    <source>
        <dbReference type="RuleBase" id="RU000633"/>
    </source>
</evidence>
<sequence length="1642" mass="182307">RSETCSECLQAGKGCAYCTDEVRTFNRARCDLYENVLAYGCSAAAIITAQSSMMIEQAQQINMRLQQSQVSPQQMSMTFLPGEEKMVDVEVFAPTKGPLDLYILMDFSNSMADDLDNLKRMGKELASLVGKLSDDYTIGFGKFVDKVIEPQTDMRPSKLAEPWPNSDPPFAFQNVIKLTSNLEFFTSELQRERISGNLDPPEGGFDAILQAAVCGDRIGWRNHSTHLLVFSTESAFHYEADGANVLSGILPRNDERCHLDAAGKYTQDIYQDYPSIPTLVRLLGKHNIIPIFAVTNHSYSYYEKLKEYFPIAEVGLLQEDSSNILQVMEISIRSKMSIRAEDRPKAFEAQFLSTSGRVGKFKMRLKAQRMVEQDHVCKARTNEKEGTMRVKPTTFNAAVNVKASVLCPTCECEKVETQSNTERAPRCHDNGDLVCGKCQCYDSWVGTFCNCSKTTSALDTSQCVGPGMTEPCSGRGDCLQCGTCVCYNPDQFEGPYCQYDKTQCPRYAGFLCNDRGSCVMGGCACIEGWEGKACECPKSNQTCLDRKGGVCSGRGKCVCGRCECPQSGIEMTSTCEPNFQAQLGVCEATRSCVQCQAWKTGEKKDKEACDKCPFKIVMVDELKKPEEVLDSCSFRDEEDDCTYHYTVEDPKGRLEKVLEVQVLEKKDCPPASLLWLLPLLLFLLLLLALLLLCCWKYCACFKNCCQSCLALLPCCSRGRMVGFKENEYLLRQSLLTSDHLDTPMVRTGPPKGTDVVRWQVTDNVHRGPNHPQALIKPNPKETSKYDCVNEYCIYSIQLNEVYKQIPGAQKVQKTAFRQDYTIMDTVLSAPRNTYPDIVKLTEKNVQSGNFQDLPVVPGYYTVATDREAAGAIEFQEGVESLDVHVPLFVKDEDDDKKQLQVEIRDVPLGIAEIGKRLVNITIIKEHASSVFSFLQPAYTYSRQEGVANIPISREIIEDGRTQVTYRTRDLTAKDKKDYVTVEGDLTYGPGETQKVVPVRLLELSEKDGLLEDKQVKQFVMDLSNPRQGAKLGRYPRTTVTITARKQEKSYINQSVTSPGGRLLAPPNPNAIPTGPRSIRLNWDPPPGNPMGYKVKYWIYGDPEKDAQVLDVKTPHADLTHLYPYCDYEMRVCAYNALGDGCDTNVVTCQTKEDVPGEPGRLAFNVISPTVTQLSWAEPAETNGIITAYEVIYTPIDDELKPVGAAKKVKIDNPKKRMLLIENLQNAQTYQYKVHAKNSVGWGPFRDATINLASQPARPLSIPIIPDIPIVDAEAGEEYDSYLMYSNEVLKSPGGSKTPSVSGDGGYPEPKPQLVGSNLDLRKVSWKKQVDIIPSRLSTDTETNSDEAPHPSYTQTPLPVFSLSFCYASDARVSPGVPDTPSRLVFSALGPTALKVSWQEPHCEKDILGYCVLYQLLNGGEMKRINVTNPAENSVIIQDLLPNHSYLFKVKAQSQEGWGPEREGVITIESAVDPKSPLSPMPGSPFTLSTPSAPGPLVFTALSPDSLQLSWEKPRKPNGDILGYVVTCEQLHGGGDMRSFQVNGDSAETSLTVPNLTENVPYKFKVQARTTQGFGPEREGIITIESQDGSKLTKHFSFPSDGMMMTAQHTESSGIVTRQITKEVVQRSVMGGTTVTKKMFYES</sequence>
<evidence type="ECO:0000256" key="15">
    <source>
        <dbReference type="ARBA" id="ARBA00023157"/>
    </source>
</evidence>
<dbReference type="GO" id="GO:0005178">
    <property type="term" value="F:integrin binding"/>
    <property type="evidence" value="ECO:0007669"/>
    <property type="project" value="TreeGrafter"/>
</dbReference>
<dbReference type="InterPro" id="IPR003961">
    <property type="entry name" value="FN3_dom"/>
</dbReference>
<dbReference type="Pfam" id="PF00362">
    <property type="entry name" value="Integrin_beta"/>
    <property type="match status" value="1"/>
</dbReference>
<evidence type="ECO:0000256" key="5">
    <source>
        <dbReference type="ARBA" id="ARBA00022692"/>
    </source>
</evidence>
<keyword evidence="13 17" id="KW-0401">Integrin</keyword>
<dbReference type="Pfam" id="PF07965">
    <property type="entry name" value="Integrin_B_tail"/>
    <property type="match status" value="1"/>
</dbReference>
<evidence type="ECO:0000256" key="2">
    <source>
        <dbReference type="ARBA" id="ARBA00007449"/>
    </source>
</evidence>
<dbReference type="GO" id="GO:0016477">
    <property type="term" value="P:cell migration"/>
    <property type="evidence" value="ECO:0007669"/>
    <property type="project" value="TreeGrafter"/>
</dbReference>
<dbReference type="PROSITE" id="PS50853">
    <property type="entry name" value="FN3"/>
    <property type="match status" value="4"/>
</dbReference>
<dbReference type="GO" id="GO:0033627">
    <property type="term" value="P:cell adhesion mediated by integrin"/>
    <property type="evidence" value="ECO:0007669"/>
    <property type="project" value="TreeGrafter"/>
</dbReference>
<dbReference type="InterPro" id="IPR012896">
    <property type="entry name" value="Integrin_bsu_tail"/>
</dbReference>
<keyword evidence="3" id="KW-1003">Cell membrane</keyword>
<organism evidence="20 21">
    <name type="scientific">Mastacembelus armatus</name>
    <name type="common">zig-zag eel</name>
    <dbReference type="NCBI Taxonomy" id="205130"/>
    <lineage>
        <taxon>Eukaryota</taxon>
        <taxon>Metazoa</taxon>
        <taxon>Chordata</taxon>
        <taxon>Craniata</taxon>
        <taxon>Vertebrata</taxon>
        <taxon>Euteleostomi</taxon>
        <taxon>Actinopterygii</taxon>
        <taxon>Neopterygii</taxon>
        <taxon>Teleostei</taxon>
        <taxon>Neoteleostei</taxon>
        <taxon>Acanthomorphata</taxon>
        <taxon>Anabantaria</taxon>
        <taxon>Synbranchiformes</taxon>
        <taxon>Mastacembelidae</taxon>
        <taxon>Mastacembelus</taxon>
    </lineage>
</organism>
<dbReference type="GeneTree" id="ENSGT01150000286919"/>
<dbReference type="PRINTS" id="PR01186">
    <property type="entry name" value="INTEGRINB"/>
</dbReference>
<dbReference type="InterPro" id="IPR033760">
    <property type="entry name" value="Integrin_beta_N"/>
</dbReference>
<dbReference type="GO" id="GO:0007160">
    <property type="term" value="P:cell-matrix adhesion"/>
    <property type="evidence" value="ECO:0007669"/>
    <property type="project" value="TreeGrafter"/>
</dbReference>
<evidence type="ECO:0000256" key="8">
    <source>
        <dbReference type="ARBA" id="ARBA00022737"/>
    </source>
</evidence>
<dbReference type="Gene3D" id="4.10.1240.30">
    <property type="match status" value="1"/>
</dbReference>
<evidence type="ECO:0000256" key="16">
    <source>
        <dbReference type="ARBA" id="ARBA00023180"/>
    </source>
</evidence>
<evidence type="ECO:0000313" key="21">
    <source>
        <dbReference type="Proteomes" id="UP000261640"/>
    </source>
</evidence>
<dbReference type="InterPro" id="IPR003644">
    <property type="entry name" value="Calx_beta"/>
</dbReference>
<dbReference type="InterPro" id="IPR057243">
    <property type="entry name" value="Integrin_I-EGF_CS"/>
</dbReference>
<dbReference type="InterPro" id="IPR036465">
    <property type="entry name" value="vWFA_dom_sf"/>
</dbReference>
<keyword evidence="14" id="KW-0472">Membrane</keyword>
<dbReference type="Gene3D" id="2.10.25.10">
    <property type="entry name" value="Laminin"/>
    <property type="match status" value="3"/>
</dbReference>
<protein>
    <recommendedName>
        <fullName evidence="17">Integrin beta</fullName>
    </recommendedName>
</protein>
<keyword evidence="12" id="KW-1133">Transmembrane helix</keyword>
<dbReference type="InterPro" id="IPR036116">
    <property type="entry name" value="FN3_sf"/>
</dbReference>
<dbReference type="PANTHER" id="PTHR10082:SF42">
    <property type="entry name" value="INTEGRIN BETA-4"/>
    <property type="match status" value="1"/>
</dbReference>
<proteinExistence type="inferred from homology"/>
<evidence type="ECO:0000313" key="20">
    <source>
        <dbReference type="Ensembl" id="ENSMAMP00000047767.1"/>
    </source>
</evidence>
<comment type="similarity">
    <text evidence="2 17">Belongs to the integrin beta chain family.</text>
</comment>
<dbReference type="Gene3D" id="2.60.40.2030">
    <property type="match status" value="1"/>
</dbReference>
<dbReference type="SUPFAM" id="SSF103575">
    <property type="entry name" value="Plexin repeat"/>
    <property type="match status" value="1"/>
</dbReference>
<keyword evidence="10" id="KW-0460">Magnesium</keyword>
<evidence type="ECO:0000256" key="18">
    <source>
        <dbReference type="SAM" id="MobiDB-lite"/>
    </source>
</evidence>
<keyword evidence="16" id="KW-0325">Glycoprotein</keyword>
<dbReference type="Pfam" id="PF18372">
    <property type="entry name" value="I-EGF_1"/>
    <property type="match status" value="1"/>
</dbReference>
<dbReference type="GO" id="GO:0009986">
    <property type="term" value="C:cell surface"/>
    <property type="evidence" value="ECO:0007669"/>
    <property type="project" value="TreeGrafter"/>
</dbReference>
<dbReference type="CDD" id="cd00063">
    <property type="entry name" value="FN3"/>
    <property type="match status" value="4"/>
</dbReference>
<feature type="domain" description="Fibronectin type-III" evidence="19">
    <location>
        <begin position="1157"/>
        <end position="1256"/>
    </location>
</feature>
<dbReference type="SUPFAM" id="SSF141072">
    <property type="entry name" value="CalX-like"/>
    <property type="match status" value="1"/>
</dbReference>
<feature type="domain" description="Fibronectin type-III" evidence="19">
    <location>
        <begin position="1492"/>
        <end position="1588"/>
    </location>
</feature>
<dbReference type="SMART" id="SM00060">
    <property type="entry name" value="FN3"/>
    <property type="match status" value="4"/>
</dbReference>
<dbReference type="GO" id="GO:0098609">
    <property type="term" value="P:cell-cell adhesion"/>
    <property type="evidence" value="ECO:0007669"/>
    <property type="project" value="TreeGrafter"/>
</dbReference>
<dbReference type="Gene3D" id="3.30.1680.10">
    <property type="entry name" value="ligand-binding face of the semaphorins, domain 2"/>
    <property type="match status" value="1"/>
</dbReference>
<evidence type="ECO:0000256" key="1">
    <source>
        <dbReference type="ARBA" id="ARBA00004251"/>
    </source>
</evidence>
<keyword evidence="6" id="KW-0479">Metal-binding</keyword>
<keyword evidence="4" id="KW-0245">EGF-like domain</keyword>
<evidence type="ECO:0000259" key="19">
    <source>
        <dbReference type="PROSITE" id="PS50853"/>
    </source>
</evidence>
<evidence type="ECO:0000256" key="6">
    <source>
        <dbReference type="ARBA" id="ARBA00022723"/>
    </source>
</evidence>
<evidence type="ECO:0000256" key="7">
    <source>
        <dbReference type="ARBA" id="ARBA00022729"/>
    </source>
</evidence>
<dbReference type="Proteomes" id="UP000261640">
    <property type="component" value="Unplaced"/>
</dbReference>
<dbReference type="FunFam" id="2.60.40.10:FF:000146">
    <property type="entry name" value="Integrin beta"/>
    <property type="match status" value="2"/>
</dbReference>
<dbReference type="InterPro" id="IPR002369">
    <property type="entry name" value="Integrin_bsu_VWA"/>
</dbReference>
<dbReference type="Gene3D" id="2.60.40.10">
    <property type="entry name" value="Immunoglobulins"/>
    <property type="match status" value="4"/>
</dbReference>
<reference evidence="20" key="2">
    <citation type="submission" date="2025-09" db="UniProtKB">
        <authorList>
            <consortium name="Ensembl"/>
        </authorList>
    </citation>
    <scope>IDENTIFICATION</scope>
</reference>
<dbReference type="Gene3D" id="3.40.50.410">
    <property type="entry name" value="von Willebrand factor, type A domain"/>
    <property type="match status" value="1"/>
</dbReference>
<dbReference type="SUPFAM" id="SSF57196">
    <property type="entry name" value="EGF/Laminin"/>
    <property type="match status" value="1"/>
</dbReference>
<evidence type="ECO:0000256" key="9">
    <source>
        <dbReference type="ARBA" id="ARBA00022837"/>
    </source>
</evidence>
<evidence type="ECO:0000256" key="12">
    <source>
        <dbReference type="ARBA" id="ARBA00022989"/>
    </source>
</evidence>
<dbReference type="FunFam" id="2.60.40.2030:FF:000004">
    <property type="entry name" value="Integrin beta"/>
    <property type="match status" value="1"/>
</dbReference>
<dbReference type="GO" id="GO:0007229">
    <property type="term" value="P:integrin-mediated signaling pathway"/>
    <property type="evidence" value="ECO:0007669"/>
    <property type="project" value="UniProtKB-KW"/>
</dbReference>
<keyword evidence="8" id="KW-0677">Repeat</keyword>
<dbReference type="SMART" id="SM01242">
    <property type="entry name" value="Integrin_B_tail"/>
    <property type="match status" value="1"/>
</dbReference>
<dbReference type="SUPFAM" id="SSF69687">
    <property type="entry name" value="Integrin beta tail domain"/>
    <property type="match status" value="1"/>
</dbReference>
<feature type="region of interest" description="Disordered" evidence="18">
    <location>
        <begin position="1292"/>
        <end position="1313"/>
    </location>
</feature>
<dbReference type="Pfam" id="PF17205">
    <property type="entry name" value="PSI_integrin"/>
    <property type="match status" value="1"/>
</dbReference>
<evidence type="ECO:0000256" key="4">
    <source>
        <dbReference type="ARBA" id="ARBA00022536"/>
    </source>
</evidence>
<evidence type="ECO:0000256" key="13">
    <source>
        <dbReference type="ARBA" id="ARBA00023037"/>
    </source>
</evidence>
<evidence type="ECO:0000256" key="3">
    <source>
        <dbReference type="ARBA" id="ARBA00022475"/>
    </source>
</evidence>
<dbReference type="FunFam" id="3.40.50.410:FF:000036">
    <property type="entry name" value="Integrin beta"/>
    <property type="match status" value="1"/>
</dbReference>
<evidence type="ECO:0000256" key="14">
    <source>
        <dbReference type="ARBA" id="ARBA00023136"/>
    </source>
</evidence>
<dbReference type="Ensembl" id="ENSMAMT00000066914.1">
    <property type="protein sequence ID" value="ENSMAMP00000047767.1"/>
    <property type="gene ID" value="ENSMAMG00000001518.2"/>
</dbReference>
<dbReference type="InterPro" id="IPR015812">
    <property type="entry name" value="Integrin_bsu"/>
</dbReference>
<keyword evidence="11 17" id="KW-0130">Cell adhesion</keyword>
<dbReference type="Pfam" id="PF00041">
    <property type="entry name" value="fn3"/>
    <property type="match status" value="4"/>
</dbReference>
<feature type="domain" description="Fibronectin type-III" evidence="19">
    <location>
        <begin position="1064"/>
        <end position="1153"/>
    </location>
</feature>
<reference evidence="20" key="1">
    <citation type="submission" date="2025-08" db="UniProtKB">
        <authorList>
            <consortium name="Ensembl"/>
        </authorList>
    </citation>
    <scope>IDENTIFICATION</scope>
</reference>
<name>A0A7N9AVP1_9TELE</name>
<dbReference type="Gene3D" id="2.60.40.1510">
    <property type="entry name" value="ntegrin, alpha v. Chain A, domain 3"/>
    <property type="match status" value="1"/>
</dbReference>
<dbReference type="GO" id="GO:0046872">
    <property type="term" value="F:metal ion binding"/>
    <property type="evidence" value="ECO:0007669"/>
    <property type="project" value="UniProtKB-KW"/>
</dbReference>
<dbReference type="PRINTS" id="PR00014">
    <property type="entry name" value="FNTYPEIII"/>
</dbReference>
<dbReference type="SUPFAM" id="SSF53300">
    <property type="entry name" value="vWA-like"/>
    <property type="match status" value="1"/>
</dbReference>
<dbReference type="GO" id="GO:0008305">
    <property type="term" value="C:integrin complex"/>
    <property type="evidence" value="ECO:0007669"/>
    <property type="project" value="TreeGrafter"/>
</dbReference>
<keyword evidence="5 17" id="KW-0812">Transmembrane</keyword>
<comment type="subcellular location">
    <subcellularLocation>
        <location evidence="1 17">Cell membrane</location>
        <topology evidence="1 17">Single-pass type I membrane protein</topology>
    </subcellularLocation>
</comment>
<dbReference type="PROSITE" id="PS00243">
    <property type="entry name" value="I_EGF_1"/>
    <property type="match status" value="1"/>
</dbReference>
<feature type="domain" description="Fibronectin type-III" evidence="19">
    <location>
        <begin position="1379"/>
        <end position="1472"/>
    </location>
</feature>
<dbReference type="InterPro" id="IPR040622">
    <property type="entry name" value="EGF_integrin_1"/>
</dbReference>
<dbReference type="InterPro" id="IPR013783">
    <property type="entry name" value="Ig-like_fold"/>
</dbReference>
<accession>A0A7N9AVP1</accession>
<dbReference type="PANTHER" id="PTHR10082">
    <property type="entry name" value="INTEGRIN BETA SUBUNIT"/>
    <property type="match status" value="1"/>
</dbReference>
<dbReference type="FunFam" id="2.10.25.10:FF:000036">
    <property type="entry name" value="Integrin beta"/>
    <property type="match status" value="1"/>
</dbReference>
<keyword evidence="9" id="KW-0106">Calcium</keyword>
<dbReference type="InterPro" id="IPR038081">
    <property type="entry name" value="CalX-like_sf"/>
</dbReference>
<keyword evidence="7" id="KW-0732">Signal</keyword>
<dbReference type="SMART" id="SM00237">
    <property type="entry name" value="Calx_beta"/>
    <property type="match status" value="1"/>
</dbReference>
<dbReference type="SMART" id="SM00187">
    <property type="entry name" value="INB"/>
    <property type="match status" value="1"/>
</dbReference>
<keyword evidence="15" id="KW-1015">Disulfide bond</keyword>